<proteinExistence type="inferred from homology"/>
<comment type="caution">
    <text evidence="3">The sequence shown here is derived from an EMBL/GenBank/DDBJ whole genome shotgun (WGS) entry which is preliminary data.</text>
</comment>
<dbReference type="CDD" id="cd00586">
    <property type="entry name" value="4HBT"/>
    <property type="match status" value="1"/>
</dbReference>
<dbReference type="EC" id="3.1.2.-" evidence="3"/>
<dbReference type="Gene3D" id="3.10.129.10">
    <property type="entry name" value="Hotdog Thioesterase"/>
    <property type="match status" value="1"/>
</dbReference>
<dbReference type="InterPro" id="IPR050563">
    <property type="entry name" value="4-hydroxybenzoyl-CoA_TE"/>
</dbReference>
<comment type="similarity">
    <text evidence="1">Belongs to the 4-hydroxybenzoyl-CoA thioesterase family.</text>
</comment>
<reference evidence="4" key="1">
    <citation type="journal article" date="2019" name="Int. J. Syst. Evol. Microbiol.">
        <title>The Global Catalogue of Microorganisms (GCM) 10K type strain sequencing project: providing services to taxonomists for standard genome sequencing and annotation.</title>
        <authorList>
            <consortium name="The Broad Institute Genomics Platform"/>
            <consortium name="The Broad Institute Genome Sequencing Center for Infectious Disease"/>
            <person name="Wu L."/>
            <person name="Ma J."/>
        </authorList>
    </citation>
    <scope>NUCLEOTIDE SEQUENCE [LARGE SCALE GENOMIC DNA]</scope>
    <source>
        <strain evidence="4">CGMCC 4.1434</strain>
    </source>
</reference>
<dbReference type="RefSeq" id="WP_381435350.1">
    <property type="nucleotide sequence ID" value="NZ_JBHSNO010000006.1"/>
</dbReference>
<dbReference type="EMBL" id="JBHSNO010000006">
    <property type="protein sequence ID" value="MFC5589841.1"/>
    <property type="molecule type" value="Genomic_DNA"/>
</dbReference>
<dbReference type="PANTHER" id="PTHR31793:SF27">
    <property type="entry name" value="NOVEL THIOESTERASE SUPERFAMILY DOMAIN AND SAPOSIN A-TYPE DOMAIN CONTAINING PROTEIN (0610012H03RIK)"/>
    <property type="match status" value="1"/>
</dbReference>
<sequence length="133" mass="15507">MYETVITPRVSETDMVGHINNTTLPVWFEAARNPIFSLFTPDHDAQKWKMVIVKTTLEFTKQIYFGTDVTIRIWVNHIGNSSLELVEELYQNEELCAKNKVVYVNFDLATQKSERIPDGIRNELRAHLHNENK</sequence>
<protein>
    <submittedName>
        <fullName evidence="3">Acyl-CoA thioesterase</fullName>
        <ecNumber evidence="3">3.1.2.-</ecNumber>
    </submittedName>
</protein>
<dbReference type="SUPFAM" id="SSF54637">
    <property type="entry name" value="Thioesterase/thiol ester dehydrase-isomerase"/>
    <property type="match status" value="1"/>
</dbReference>
<dbReference type="PANTHER" id="PTHR31793">
    <property type="entry name" value="4-HYDROXYBENZOYL-COA THIOESTERASE FAMILY MEMBER"/>
    <property type="match status" value="1"/>
</dbReference>
<evidence type="ECO:0000256" key="2">
    <source>
        <dbReference type="ARBA" id="ARBA00022801"/>
    </source>
</evidence>
<accession>A0ABW0TK23</accession>
<keyword evidence="4" id="KW-1185">Reference proteome</keyword>
<evidence type="ECO:0000313" key="3">
    <source>
        <dbReference type="EMBL" id="MFC5589841.1"/>
    </source>
</evidence>
<organism evidence="3 4">
    <name type="scientific">Sporosarcina soli</name>
    <dbReference type="NCBI Taxonomy" id="334736"/>
    <lineage>
        <taxon>Bacteria</taxon>
        <taxon>Bacillati</taxon>
        <taxon>Bacillota</taxon>
        <taxon>Bacilli</taxon>
        <taxon>Bacillales</taxon>
        <taxon>Caryophanaceae</taxon>
        <taxon>Sporosarcina</taxon>
    </lineage>
</organism>
<dbReference type="Pfam" id="PF13279">
    <property type="entry name" value="4HBT_2"/>
    <property type="match status" value="1"/>
</dbReference>
<evidence type="ECO:0000256" key="1">
    <source>
        <dbReference type="ARBA" id="ARBA00005953"/>
    </source>
</evidence>
<dbReference type="Proteomes" id="UP001596109">
    <property type="component" value="Unassembled WGS sequence"/>
</dbReference>
<name>A0ABW0TK23_9BACL</name>
<gene>
    <name evidence="3" type="ORF">ACFPRA_13125</name>
</gene>
<dbReference type="InterPro" id="IPR029069">
    <property type="entry name" value="HotDog_dom_sf"/>
</dbReference>
<keyword evidence="2 3" id="KW-0378">Hydrolase</keyword>
<dbReference type="GO" id="GO:0016787">
    <property type="term" value="F:hydrolase activity"/>
    <property type="evidence" value="ECO:0007669"/>
    <property type="project" value="UniProtKB-KW"/>
</dbReference>
<evidence type="ECO:0000313" key="4">
    <source>
        <dbReference type="Proteomes" id="UP001596109"/>
    </source>
</evidence>